<dbReference type="InterPro" id="IPR001447">
    <property type="entry name" value="Arylamine_N-AcTrfase"/>
</dbReference>
<dbReference type="Gene3D" id="3.30.2140.10">
    <property type="entry name" value="Arylamine N-acetyltransferase"/>
    <property type="match status" value="1"/>
</dbReference>
<comment type="caution">
    <text evidence="3">The sequence shown here is derived from an EMBL/GenBank/DDBJ whole genome shotgun (WGS) entry which is preliminary data.</text>
</comment>
<comment type="similarity">
    <text evidence="1 2">Belongs to the arylamine N-acetyltransferase family.</text>
</comment>
<dbReference type="Gene3D" id="2.40.128.150">
    <property type="entry name" value="Cysteine proteinases"/>
    <property type="match status" value="1"/>
</dbReference>
<evidence type="ECO:0000256" key="2">
    <source>
        <dbReference type="RuleBase" id="RU003452"/>
    </source>
</evidence>
<dbReference type="Pfam" id="PF00797">
    <property type="entry name" value="Acetyltransf_2"/>
    <property type="match status" value="1"/>
</dbReference>
<organism evidence="3 4">
    <name type="scientific">Streptomyces virginiae</name>
    <name type="common">Streptomyces cinnamonensis</name>
    <dbReference type="NCBI Taxonomy" id="1961"/>
    <lineage>
        <taxon>Bacteria</taxon>
        <taxon>Bacillati</taxon>
        <taxon>Actinomycetota</taxon>
        <taxon>Actinomycetes</taxon>
        <taxon>Kitasatosporales</taxon>
        <taxon>Streptomycetaceae</taxon>
        <taxon>Streptomyces</taxon>
    </lineage>
</organism>
<evidence type="ECO:0000313" key="4">
    <source>
        <dbReference type="Proteomes" id="UP000660554"/>
    </source>
</evidence>
<dbReference type="SUPFAM" id="SSF54001">
    <property type="entry name" value="Cysteine proteinases"/>
    <property type="match status" value="1"/>
</dbReference>
<protein>
    <submittedName>
        <fullName evidence="3">N-hydroxyarylamine O-acetyltransferase</fullName>
    </submittedName>
</protein>
<dbReference type="PANTHER" id="PTHR11786:SF0">
    <property type="entry name" value="ARYLAMINE N-ACETYLTRANSFERASE 4-RELATED"/>
    <property type="match status" value="1"/>
</dbReference>
<sequence>MVSGHWGGESGGMEPLDDVRTNAYLRRLGVARPARATVESLRELHLRHLRAVPFENLAIHLGEDIALTPDAVFDKLVTGGRGGICYELNAGFAQLLGALGHRVELLQARVYGKDGAPGIPYDHLALRVDGRWLADVGFGEHSTYPLDLDDPGEQKDPGGVFLVRAAAGDAAAGDLDVLRDGVPAYRLEARPRALADFRTGAWWHSTSPESGFTRGPVCSRLTGDGGRITLRDRTLISTSADGGRTEEELATDEEVRAAYRARFGIALDRLPVALHPRLQGAHKGGA</sequence>
<dbReference type="InterPro" id="IPR038765">
    <property type="entry name" value="Papain-like_cys_pep_sf"/>
</dbReference>
<dbReference type="Proteomes" id="UP000660554">
    <property type="component" value="Unassembled WGS sequence"/>
</dbReference>
<reference evidence="4" key="1">
    <citation type="submission" date="2020-09" db="EMBL/GenBank/DDBJ databases">
        <title>Whole genome shotgun sequence of Streptomyces cinnamonensis NBRC 15873.</title>
        <authorList>
            <person name="Komaki H."/>
            <person name="Tamura T."/>
        </authorList>
    </citation>
    <scope>NUCLEOTIDE SEQUENCE [LARGE SCALE GENOMIC DNA]</scope>
    <source>
        <strain evidence="4">NBRC 15873</strain>
    </source>
</reference>
<dbReference type="PRINTS" id="PR01543">
    <property type="entry name" value="ANATRNSFRASE"/>
</dbReference>
<accession>A0ABQ3NZM3</accession>
<keyword evidence="4" id="KW-1185">Reference proteome</keyword>
<evidence type="ECO:0000313" key="3">
    <source>
        <dbReference type="EMBL" id="GHI18218.1"/>
    </source>
</evidence>
<proteinExistence type="inferred from homology"/>
<name>A0ABQ3NZM3_STRVG</name>
<dbReference type="EMBL" id="BNDV01000018">
    <property type="protein sequence ID" value="GHI18218.1"/>
    <property type="molecule type" value="Genomic_DNA"/>
</dbReference>
<dbReference type="PANTHER" id="PTHR11786">
    <property type="entry name" value="N-HYDROXYARYLAMINE O-ACETYLTRANSFERASE"/>
    <property type="match status" value="1"/>
</dbReference>
<evidence type="ECO:0000256" key="1">
    <source>
        <dbReference type="ARBA" id="ARBA00006547"/>
    </source>
</evidence>
<gene>
    <name evidence="3" type="ORF">Scinn_76810</name>
</gene>